<evidence type="ECO:0000313" key="2">
    <source>
        <dbReference type="EMBL" id="TYC46216.1"/>
    </source>
</evidence>
<reference evidence="2 3" key="1">
    <citation type="submission" date="2019-01" db="EMBL/GenBank/DDBJ databases">
        <title>Leuconostoc litchii sp. nov., a novel lactic acid bacterium isolated from lychee.</title>
        <authorList>
            <person name="Wang L.-T."/>
        </authorList>
    </citation>
    <scope>NUCLEOTIDE SEQUENCE [LARGE SCALE GENOMIC DNA]</scope>
    <source>
        <strain evidence="2 3">MB7</strain>
    </source>
</reference>
<dbReference type="InterPro" id="IPR039143">
    <property type="entry name" value="GNPNAT1-like"/>
</dbReference>
<dbReference type="EMBL" id="SDGY01000005">
    <property type="protein sequence ID" value="TYC46216.1"/>
    <property type="molecule type" value="Genomic_DNA"/>
</dbReference>
<dbReference type="GO" id="GO:0004343">
    <property type="term" value="F:glucosamine 6-phosphate N-acetyltransferase activity"/>
    <property type="evidence" value="ECO:0007669"/>
    <property type="project" value="TreeGrafter"/>
</dbReference>
<evidence type="ECO:0000313" key="3">
    <source>
        <dbReference type="Proteomes" id="UP000442244"/>
    </source>
</evidence>
<comment type="caution">
    <text evidence="2">The sequence shown here is derived from an EMBL/GenBank/DDBJ whole genome shotgun (WGS) entry which is preliminary data.</text>
</comment>
<name>A0A6P2CLQ2_9LACO</name>
<organism evidence="2 3">
    <name type="scientific">Leuconostoc litchii</name>
    <dbReference type="NCBI Taxonomy" id="1981069"/>
    <lineage>
        <taxon>Bacteria</taxon>
        <taxon>Bacillati</taxon>
        <taxon>Bacillota</taxon>
        <taxon>Bacilli</taxon>
        <taxon>Lactobacillales</taxon>
        <taxon>Lactobacillaceae</taxon>
        <taxon>Leuconostoc</taxon>
    </lineage>
</organism>
<dbReference type="InterPro" id="IPR016181">
    <property type="entry name" value="Acyl_CoA_acyltransferase"/>
</dbReference>
<dbReference type="OrthoDB" id="9796171at2"/>
<dbReference type="Gene3D" id="3.40.630.30">
    <property type="match status" value="1"/>
</dbReference>
<dbReference type="Proteomes" id="UP000442244">
    <property type="component" value="Unassembled WGS sequence"/>
</dbReference>
<protein>
    <submittedName>
        <fullName evidence="2">GNAT family N-acetyltransferase</fullName>
    </submittedName>
</protein>
<dbReference type="PROSITE" id="PS51186">
    <property type="entry name" value="GNAT"/>
    <property type="match status" value="1"/>
</dbReference>
<dbReference type="PANTHER" id="PTHR13355:SF11">
    <property type="entry name" value="GLUCOSAMINE 6-PHOSPHATE N-ACETYLTRANSFERASE"/>
    <property type="match status" value="1"/>
</dbReference>
<proteinExistence type="predicted"/>
<dbReference type="RefSeq" id="WP_148606051.1">
    <property type="nucleotide sequence ID" value="NZ_BSUV01000001.1"/>
</dbReference>
<dbReference type="CDD" id="cd04301">
    <property type="entry name" value="NAT_SF"/>
    <property type="match status" value="1"/>
</dbReference>
<dbReference type="PANTHER" id="PTHR13355">
    <property type="entry name" value="GLUCOSAMINE 6-PHOSPHATE N-ACETYLTRANSFERASE"/>
    <property type="match status" value="1"/>
</dbReference>
<keyword evidence="2" id="KW-0808">Transferase</keyword>
<evidence type="ECO:0000259" key="1">
    <source>
        <dbReference type="PROSITE" id="PS51186"/>
    </source>
</evidence>
<dbReference type="SUPFAM" id="SSF55729">
    <property type="entry name" value="Acyl-CoA N-acyltransferases (Nat)"/>
    <property type="match status" value="1"/>
</dbReference>
<dbReference type="InterPro" id="IPR000182">
    <property type="entry name" value="GNAT_dom"/>
</dbReference>
<gene>
    <name evidence="2" type="ORF">ESZ47_06990</name>
</gene>
<keyword evidence="3" id="KW-1185">Reference proteome</keyword>
<sequence>MKIEIKHEQGLGTIHDDALLIRKAVFIVEQGVNVADELNDQSAEENAIHIVAYANSKLAATARVIIESDNIWHIQRVATLQSLRGYGLGTALLNYIEDLAPSYNIQQLVLGAQIQARGFYELLGFETTGTPFMEAGIEHIHMKKEL</sequence>
<dbReference type="AlphaFoldDB" id="A0A6P2CLQ2"/>
<feature type="domain" description="N-acetyltransferase" evidence="1">
    <location>
        <begin position="3"/>
        <end position="146"/>
    </location>
</feature>
<dbReference type="Pfam" id="PF13673">
    <property type="entry name" value="Acetyltransf_10"/>
    <property type="match status" value="1"/>
</dbReference>
<accession>A0A6P2CLQ2</accession>